<organism evidence="1">
    <name type="scientific">uncultured marine phage</name>
    <dbReference type="NCBI Taxonomy" id="707152"/>
    <lineage>
        <taxon>Viruses</taxon>
        <taxon>environmental samples</taxon>
    </lineage>
</organism>
<reference evidence="1" key="1">
    <citation type="submission" date="2021-06" db="EMBL/GenBank/DDBJ databases">
        <authorList>
            <person name="Gannon L."/>
            <person name="Redgwell R T."/>
            <person name="Michniewski S."/>
            <person name="Harrison D C."/>
            <person name="Millard A."/>
        </authorList>
    </citation>
    <scope>NUCLEOTIDE SEQUENCE</scope>
</reference>
<sequence>MKLNLGKIINCNIFKVHNWTCKAQEGIDPTPEQVSRGKKGFIEYSKMYCKTCGKESKLNKEFEKKLTK</sequence>
<accession>A0A8D9FRG1</accession>
<evidence type="ECO:0000313" key="1">
    <source>
        <dbReference type="EMBL" id="CAG7581489.1"/>
    </source>
</evidence>
<dbReference type="EMBL" id="OU342829">
    <property type="protein sequence ID" value="CAG7581489.1"/>
    <property type="molecule type" value="Genomic_DNA"/>
</dbReference>
<protein>
    <submittedName>
        <fullName evidence="1">Uncharacterized protein</fullName>
    </submittedName>
</protein>
<gene>
    <name evidence="1" type="ORF">SLAVMIC_00867</name>
</gene>
<name>A0A8D9FRG1_9VIRU</name>
<proteinExistence type="predicted"/>